<evidence type="ECO:0000313" key="1">
    <source>
        <dbReference type="EMBL" id="QCT70131.1"/>
    </source>
</evidence>
<evidence type="ECO:0000313" key="2">
    <source>
        <dbReference type="Proteomes" id="UP000218387"/>
    </source>
</evidence>
<accession>A0A4P9C638</accession>
<dbReference type="RefSeq" id="WP_096919509.1">
    <property type="nucleotide sequence ID" value="NZ_CP029487.1"/>
</dbReference>
<dbReference type="Proteomes" id="UP000218387">
    <property type="component" value="Chromosome"/>
</dbReference>
<proteinExistence type="predicted"/>
<organism evidence="1 2">
    <name type="scientific">Eubacterium maltosivorans</name>
    <dbReference type="NCBI Taxonomy" id="2041044"/>
    <lineage>
        <taxon>Bacteria</taxon>
        <taxon>Bacillati</taxon>
        <taxon>Bacillota</taxon>
        <taxon>Clostridia</taxon>
        <taxon>Eubacteriales</taxon>
        <taxon>Eubacteriaceae</taxon>
        <taxon>Eubacterium</taxon>
    </lineage>
</organism>
<reference evidence="1 2" key="1">
    <citation type="submission" date="2018-05" db="EMBL/GenBank/DDBJ databases">
        <title>Genome comparison of Eubacterium sp.</title>
        <authorList>
            <person name="Feng Y."/>
            <person name="Sanchez-Andrea I."/>
            <person name="Stams A.J.M."/>
            <person name="De Vos W.M."/>
        </authorList>
    </citation>
    <scope>NUCLEOTIDE SEQUENCE [LARGE SCALE GENOMIC DNA]</scope>
    <source>
        <strain evidence="1 2">YI</strain>
    </source>
</reference>
<dbReference type="KEGG" id="emt:CPZ25_001990"/>
<name>A0A4P9C638_EUBML</name>
<protein>
    <submittedName>
        <fullName evidence="1">Uncharacterized protein</fullName>
    </submittedName>
</protein>
<dbReference type="AlphaFoldDB" id="A0A4P9C638"/>
<sequence>MTTLERLKVELNQKPYYDDEIFKMYLEENNLTPDGEYNKETMQRGLYGAVLDVLQSLANDIDLFRKTETEFVSTGEAYKYLQRRLDDVKNRISAIPDAGESRSDWCFPFVG</sequence>
<gene>
    <name evidence="1" type="ORF">CPZ25_001990</name>
</gene>
<dbReference type="EMBL" id="CP029487">
    <property type="protein sequence ID" value="QCT70131.1"/>
    <property type="molecule type" value="Genomic_DNA"/>
</dbReference>
<keyword evidence="2" id="KW-1185">Reference proteome</keyword>